<gene>
    <name evidence="1" type="ordered locus">DMR_13980</name>
</gene>
<dbReference type="eggNOG" id="ENOG50318C7">
    <property type="taxonomic scope" value="Bacteria"/>
</dbReference>
<protein>
    <submittedName>
        <fullName evidence="1">Uncharacterized protein</fullName>
    </submittedName>
</protein>
<evidence type="ECO:0000313" key="1">
    <source>
        <dbReference type="EMBL" id="BAH74889.1"/>
    </source>
</evidence>
<reference evidence="1 2" key="1">
    <citation type="journal article" date="2009" name="Genome Res.">
        <title>Whole genome sequence of Desulfovibrio magneticus strain RS-1 revealed common gene clusters in magnetotactic bacteria.</title>
        <authorList>
            <person name="Nakazawa H."/>
            <person name="Arakaki A."/>
            <person name="Narita-Yamada S."/>
            <person name="Yashiro I."/>
            <person name="Jinno K."/>
            <person name="Aoki N."/>
            <person name="Tsuruyama A."/>
            <person name="Okamura Y."/>
            <person name="Tanikawa S."/>
            <person name="Fujita N."/>
            <person name="Takeyama H."/>
            <person name="Matsunaga T."/>
        </authorList>
    </citation>
    <scope>NUCLEOTIDE SEQUENCE [LARGE SCALE GENOMIC DNA]</scope>
    <source>
        <strain evidence="2">ATCC 700980 / DSM 13731 / RS-1</strain>
    </source>
</reference>
<name>C4XMU8_SOLM1</name>
<dbReference type="KEGG" id="dma:DMR_13980"/>
<sequence length="92" mass="10659">MAVIADKRGEAAAAGARTPLERILLLTRCVPRGSRTAPKRGNAMNIIRNYLQHRLNPMHMYCRLMDFGLARRNARRLCSVYERFIYRGLLFH</sequence>
<accession>C4XMU8</accession>
<dbReference type="HOGENOM" id="CLU_2408480_0_0_7"/>
<evidence type="ECO:0000313" key="2">
    <source>
        <dbReference type="Proteomes" id="UP000009071"/>
    </source>
</evidence>
<dbReference type="EMBL" id="AP010904">
    <property type="protein sequence ID" value="BAH74889.1"/>
    <property type="molecule type" value="Genomic_DNA"/>
</dbReference>
<proteinExistence type="predicted"/>
<dbReference type="AlphaFoldDB" id="C4XMU8"/>
<dbReference type="Proteomes" id="UP000009071">
    <property type="component" value="Chromosome"/>
</dbReference>
<keyword evidence="2" id="KW-1185">Reference proteome</keyword>
<organism evidence="1 2">
    <name type="scientific">Solidesulfovibrio magneticus (strain ATCC 700980 / DSM 13731 / RS-1)</name>
    <name type="common">Desulfovibrio magneticus</name>
    <dbReference type="NCBI Taxonomy" id="573370"/>
    <lineage>
        <taxon>Bacteria</taxon>
        <taxon>Pseudomonadati</taxon>
        <taxon>Thermodesulfobacteriota</taxon>
        <taxon>Desulfovibrionia</taxon>
        <taxon>Desulfovibrionales</taxon>
        <taxon>Desulfovibrionaceae</taxon>
        <taxon>Solidesulfovibrio</taxon>
    </lineage>
</organism>